<name>A0A1H5XXB3_9FLAO</name>
<dbReference type="Pfam" id="PF10263">
    <property type="entry name" value="SprT-like"/>
    <property type="match status" value="1"/>
</dbReference>
<dbReference type="OrthoDB" id="267364at2"/>
<sequence>MSIQILQKYLPELAFPYLKKWFSAHKIHIHVSRNRNSKLGDYQRLKDGSHKISVNHNLDPQLFFFVLTHELAHLIAFDKDRRIAPHGKEWKLTFREMLLESLEVYTEELKPHILQFSKSPKANFMASGPIVKFFHINNLSENEVFIEELLVEDSFLYHKQIYIIRQKLKKNYLCENLDTGKKYIFKALAKVEKIVKS</sequence>
<dbReference type="RefSeq" id="WP_103913552.1">
    <property type="nucleotide sequence ID" value="NZ_FNUS01000003.1"/>
</dbReference>
<proteinExistence type="predicted"/>
<evidence type="ECO:0000313" key="3">
    <source>
        <dbReference type="Proteomes" id="UP000236738"/>
    </source>
</evidence>
<keyword evidence="3" id="KW-1185">Reference proteome</keyword>
<dbReference type="AlphaFoldDB" id="A0A1H5XXB3"/>
<accession>A0A1H5XXB3</accession>
<evidence type="ECO:0000259" key="1">
    <source>
        <dbReference type="Pfam" id="PF10263"/>
    </source>
</evidence>
<dbReference type="GO" id="GO:0006950">
    <property type="term" value="P:response to stress"/>
    <property type="evidence" value="ECO:0007669"/>
    <property type="project" value="UniProtKB-ARBA"/>
</dbReference>
<reference evidence="3" key="1">
    <citation type="submission" date="2016-10" db="EMBL/GenBank/DDBJ databases">
        <authorList>
            <person name="Varghese N."/>
            <person name="Submissions S."/>
        </authorList>
    </citation>
    <scope>NUCLEOTIDE SEQUENCE [LARGE SCALE GENOMIC DNA]</scope>
    <source>
        <strain evidence="3">DSM 21580</strain>
    </source>
</reference>
<organism evidence="2 3">
    <name type="scientific">Halpernia humi</name>
    <dbReference type="NCBI Taxonomy" id="493375"/>
    <lineage>
        <taxon>Bacteria</taxon>
        <taxon>Pseudomonadati</taxon>
        <taxon>Bacteroidota</taxon>
        <taxon>Flavobacteriia</taxon>
        <taxon>Flavobacteriales</taxon>
        <taxon>Weeksellaceae</taxon>
        <taxon>Chryseobacterium group</taxon>
        <taxon>Halpernia</taxon>
    </lineage>
</organism>
<dbReference type="InterPro" id="IPR006640">
    <property type="entry name" value="SprT-like_domain"/>
</dbReference>
<dbReference type="EMBL" id="FNUS01000003">
    <property type="protein sequence ID" value="SEG16020.1"/>
    <property type="molecule type" value="Genomic_DNA"/>
</dbReference>
<feature type="domain" description="SprT-like" evidence="1">
    <location>
        <begin position="24"/>
        <end position="97"/>
    </location>
</feature>
<dbReference type="Proteomes" id="UP000236738">
    <property type="component" value="Unassembled WGS sequence"/>
</dbReference>
<evidence type="ECO:0000313" key="2">
    <source>
        <dbReference type="EMBL" id="SEG16020.1"/>
    </source>
</evidence>
<protein>
    <submittedName>
        <fullName evidence="2">SprT-like family protein</fullName>
    </submittedName>
</protein>
<gene>
    <name evidence="2" type="ORF">SAMN05421847_1581</name>
</gene>